<evidence type="ECO:0000313" key="1">
    <source>
        <dbReference type="EMBL" id="EMD87360.1"/>
    </source>
</evidence>
<evidence type="ECO:0000313" key="2">
    <source>
        <dbReference type="Proteomes" id="UP000016936"/>
    </source>
</evidence>
<organism evidence="1 2">
    <name type="scientific">Cochliobolus heterostrophus (strain C5 / ATCC 48332 / race O)</name>
    <name type="common">Southern corn leaf blight fungus</name>
    <name type="synonym">Bipolaris maydis</name>
    <dbReference type="NCBI Taxonomy" id="701091"/>
    <lineage>
        <taxon>Eukaryota</taxon>
        <taxon>Fungi</taxon>
        <taxon>Dikarya</taxon>
        <taxon>Ascomycota</taxon>
        <taxon>Pezizomycotina</taxon>
        <taxon>Dothideomycetes</taxon>
        <taxon>Pleosporomycetidae</taxon>
        <taxon>Pleosporales</taxon>
        <taxon>Pleosporineae</taxon>
        <taxon>Pleosporaceae</taxon>
        <taxon>Bipolaris</taxon>
    </lineage>
</organism>
<name>M2SQ05_COCH5</name>
<keyword evidence="2" id="KW-1185">Reference proteome</keyword>
<sequence>METESVDMIMATSWQSEETLKGRQNVATLGKERPWSGSVANAREMATYTGPVGALDGLLMDVPSGATYESMAEHHKGLDVVREVASEGARPWKMYSGHGGGLARQCRCHWC</sequence>
<dbReference type="EMBL" id="KB445582">
    <property type="protein sequence ID" value="EMD87360.1"/>
    <property type="molecule type" value="Genomic_DNA"/>
</dbReference>
<reference evidence="2" key="2">
    <citation type="journal article" date="2013" name="PLoS Genet.">
        <title>Comparative genome structure, secondary metabolite, and effector coding capacity across Cochliobolus pathogens.</title>
        <authorList>
            <person name="Condon B.J."/>
            <person name="Leng Y."/>
            <person name="Wu D."/>
            <person name="Bushley K.E."/>
            <person name="Ohm R.A."/>
            <person name="Otillar R."/>
            <person name="Martin J."/>
            <person name="Schackwitz W."/>
            <person name="Grimwood J."/>
            <person name="MohdZainudin N."/>
            <person name="Xue C."/>
            <person name="Wang R."/>
            <person name="Manning V.A."/>
            <person name="Dhillon B."/>
            <person name="Tu Z.J."/>
            <person name="Steffenson B.J."/>
            <person name="Salamov A."/>
            <person name="Sun H."/>
            <person name="Lowry S."/>
            <person name="LaButti K."/>
            <person name="Han J."/>
            <person name="Copeland A."/>
            <person name="Lindquist E."/>
            <person name="Barry K."/>
            <person name="Schmutz J."/>
            <person name="Baker S.E."/>
            <person name="Ciuffetti L.M."/>
            <person name="Grigoriev I.V."/>
            <person name="Zhong S."/>
            <person name="Turgeon B.G."/>
        </authorList>
    </citation>
    <scope>NUCLEOTIDE SEQUENCE [LARGE SCALE GENOMIC DNA]</scope>
    <source>
        <strain evidence="2">C5 / ATCC 48332 / race O</strain>
    </source>
</reference>
<gene>
    <name evidence="1" type="ORF">COCHEDRAFT_1217550</name>
</gene>
<dbReference type="AlphaFoldDB" id="M2SQ05"/>
<dbReference type="Proteomes" id="UP000016936">
    <property type="component" value="Unassembled WGS sequence"/>
</dbReference>
<proteinExistence type="predicted"/>
<dbReference type="HOGENOM" id="CLU_2158133_0_0_1"/>
<reference evidence="1 2" key="1">
    <citation type="journal article" date="2012" name="PLoS Pathog.">
        <title>Diverse lifestyles and strategies of plant pathogenesis encoded in the genomes of eighteen Dothideomycetes fungi.</title>
        <authorList>
            <person name="Ohm R.A."/>
            <person name="Feau N."/>
            <person name="Henrissat B."/>
            <person name="Schoch C.L."/>
            <person name="Horwitz B.A."/>
            <person name="Barry K.W."/>
            <person name="Condon B.J."/>
            <person name="Copeland A.C."/>
            <person name="Dhillon B."/>
            <person name="Glaser F."/>
            <person name="Hesse C.N."/>
            <person name="Kosti I."/>
            <person name="LaButti K."/>
            <person name="Lindquist E.A."/>
            <person name="Lucas S."/>
            <person name="Salamov A.A."/>
            <person name="Bradshaw R.E."/>
            <person name="Ciuffetti L."/>
            <person name="Hamelin R.C."/>
            <person name="Kema G.H.J."/>
            <person name="Lawrence C."/>
            <person name="Scott J.A."/>
            <person name="Spatafora J.W."/>
            <person name="Turgeon B.G."/>
            <person name="de Wit P.J.G.M."/>
            <person name="Zhong S."/>
            <person name="Goodwin S.B."/>
            <person name="Grigoriev I.V."/>
        </authorList>
    </citation>
    <scope>NUCLEOTIDE SEQUENCE [LARGE SCALE GENOMIC DNA]</scope>
    <source>
        <strain evidence="2">C5 / ATCC 48332 / race O</strain>
    </source>
</reference>
<protein>
    <submittedName>
        <fullName evidence="1">Uncharacterized protein</fullName>
    </submittedName>
</protein>
<accession>M2SQ05</accession>